<feature type="region of interest" description="Disordered" evidence="1">
    <location>
        <begin position="437"/>
        <end position="460"/>
    </location>
</feature>
<dbReference type="Proteomes" id="UP000033647">
    <property type="component" value="Unassembled WGS sequence"/>
</dbReference>
<feature type="compositionally biased region" description="Basic and acidic residues" evidence="1">
    <location>
        <begin position="379"/>
        <end position="389"/>
    </location>
</feature>
<dbReference type="InterPro" id="IPR024436">
    <property type="entry name" value="DUF3824"/>
</dbReference>
<dbReference type="EMBL" id="LAFY01000274">
    <property type="protein sequence ID" value="KJY01688.1"/>
    <property type="molecule type" value="Genomic_DNA"/>
</dbReference>
<reference evidence="3 4" key="1">
    <citation type="submission" date="2015-03" db="EMBL/GenBank/DDBJ databases">
        <title>RNA-seq based gene annotation and comparative genomics of four Zymoseptoria species reveal species-specific pathogenicity related genes and transposable element activity.</title>
        <authorList>
            <person name="Grandaubert J."/>
            <person name="Bhattacharyya A."/>
            <person name="Stukenbrock E.H."/>
        </authorList>
    </citation>
    <scope>NUCLEOTIDE SEQUENCE [LARGE SCALE GENOMIC DNA]</scope>
    <source>
        <strain evidence="3 4">Zb18110</strain>
    </source>
</reference>
<feature type="compositionally biased region" description="Basic and acidic residues" evidence="1">
    <location>
        <begin position="219"/>
        <end position="240"/>
    </location>
</feature>
<evidence type="ECO:0000313" key="4">
    <source>
        <dbReference type="Proteomes" id="UP000033647"/>
    </source>
</evidence>
<accession>A0A0F4GXD0</accession>
<feature type="compositionally biased region" description="Basic and acidic residues" evidence="1">
    <location>
        <begin position="641"/>
        <end position="683"/>
    </location>
</feature>
<sequence>MASVRGGRTVYRDQDDDDGTPRRSYTTIKRYQVPENVTRAVYQDDDEVVDKKIVIKRTRAASPQSSRASHDHHHHRKAQSSHGDTDWRITERVVEREVSREPPRRDIQYRVVEQDTDDRSEYRTVRKTKVVRAPSPPSSPSPEREWVREYRFERERDYSPPRERDYDVERYSKSTEYFAQPQPIIIREPAPAAPIIIREERREPQKIIIRREEPQYEFVERKEVVETKEESQALVKKEETPPPAPEPAKPEEDYFYERRVVERRRRSDSYDREIKPRDSASQYSDESFEYVRRERYVDGSRSRSRSRSQSRKRSLATGALAGAGAAAILGQHRKKQGHEESHRGRNVLGGAALGAAATEVISRARSMRSLRGGSRSRSRSGDRGRDRDDHRRRRKHHSRSRSRSRSFNRTQKLGGLAAVAAVAALGAYALKNRNNKETVIVKEQPPRRRSEHRSPDHRNRRIAQAGLASAAAAGIWDRVRSRSRPGGARSKSRVRTGVPIVGAGLGGAALAGLYEKNKANKEAKKEAIIEDEVGRGRRHASRSRSRRSRSHRSRSRRSAPRGAPSEDDRRRDEPGLIAYGHDPIYPDHRRGGDYYSDEEPGRYRRRGGSRSSSPDNRNHSRSRNAAIGGAALGGAALAAHEMGKRRERSKVAKENRRERRDDHQDDYYDDRRHDDRHHDDRDNNMGYNDYPQPNAPYGGQPSTYPTSHYFPPPPTGEDAARNDPYGAHPQTYPAYNPADYAGQPAQQHPPYDQAQYGGGEISYGESADPNINQPYPGDAYAGDQRYGAEHEPSRREGRRGRSPENVSAPDFTNHPYPPPPTDVADGLIRRTSSTSTLRRPRSSSRVRFDLGQNIDYSPDAKRGHPPTTTSSESRDAANGEDETQRERPSERNKLRKRRRGRGGRGSRDEDAASDSEASTIDLPPRFDESGNPRSNEGADPLAVKINELLSGHMSGGGGVGGIWKSLAAGLMGGGAGQGSGDDGEGSCGGGRRRRPRRGRE</sequence>
<feature type="domain" description="DUF3824" evidence="2">
    <location>
        <begin position="307"/>
        <end position="345"/>
    </location>
</feature>
<feature type="region of interest" description="Disordered" evidence="1">
    <location>
        <begin position="530"/>
        <end position="624"/>
    </location>
</feature>
<feature type="compositionally biased region" description="Basic and acidic residues" evidence="1">
    <location>
        <begin position="248"/>
        <end position="278"/>
    </location>
</feature>
<dbReference type="STRING" id="1047168.A0A0F4GXD0"/>
<feature type="compositionally biased region" description="Basic and acidic residues" evidence="1">
    <location>
        <begin position="83"/>
        <end position="108"/>
    </location>
</feature>
<dbReference type="AlphaFoldDB" id="A0A0F4GXD0"/>
<dbReference type="PANTHER" id="PTHR35487">
    <property type="entry name" value="DUF3824 DOMAIN-CONTAINING PROTEIN"/>
    <property type="match status" value="1"/>
</dbReference>
<gene>
    <name evidence="3" type="ORF">TI39_contig282g00017</name>
</gene>
<proteinExistence type="predicted"/>
<evidence type="ECO:0000313" key="3">
    <source>
        <dbReference type="EMBL" id="KJY01688.1"/>
    </source>
</evidence>
<organism evidence="3 4">
    <name type="scientific">Zymoseptoria brevis</name>
    <dbReference type="NCBI Taxonomy" id="1047168"/>
    <lineage>
        <taxon>Eukaryota</taxon>
        <taxon>Fungi</taxon>
        <taxon>Dikarya</taxon>
        <taxon>Ascomycota</taxon>
        <taxon>Pezizomycotina</taxon>
        <taxon>Dothideomycetes</taxon>
        <taxon>Dothideomycetidae</taxon>
        <taxon>Mycosphaerellales</taxon>
        <taxon>Mycosphaerellaceae</taxon>
        <taxon>Zymoseptoria</taxon>
    </lineage>
</organism>
<feature type="region of interest" description="Disordered" evidence="1">
    <location>
        <begin position="968"/>
        <end position="1000"/>
    </location>
</feature>
<dbReference type="OrthoDB" id="3561737at2759"/>
<feature type="region of interest" description="Disordered" evidence="1">
    <location>
        <begin position="636"/>
        <end position="939"/>
    </location>
</feature>
<feature type="region of interest" description="Disordered" evidence="1">
    <location>
        <begin position="219"/>
        <end position="350"/>
    </location>
</feature>
<feature type="domain" description="DUF3824" evidence="2">
    <location>
        <begin position="403"/>
        <end position="457"/>
    </location>
</feature>
<dbReference type="PANTHER" id="PTHR35487:SF1">
    <property type="entry name" value="DUF3824 DOMAIN-CONTAINING PROTEIN"/>
    <property type="match status" value="1"/>
</dbReference>
<feature type="compositionally biased region" description="Basic and acidic residues" evidence="1">
    <location>
        <begin position="564"/>
        <end position="574"/>
    </location>
</feature>
<feature type="domain" description="DUF3824" evidence="2">
    <location>
        <begin position="617"/>
        <end position="786"/>
    </location>
</feature>
<feature type="compositionally biased region" description="Basic residues" evidence="1">
    <location>
        <begin position="302"/>
        <end position="314"/>
    </location>
</feature>
<dbReference type="Pfam" id="PF12868">
    <property type="entry name" value="DUF3824"/>
    <property type="match status" value="3"/>
</dbReference>
<feature type="region of interest" description="Disordered" evidence="1">
    <location>
        <begin position="364"/>
        <end position="410"/>
    </location>
</feature>
<feature type="region of interest" description="Disordered" evidence="1">
    <location>
        <begin position="1"/>
        <end position="29"/>
    </location>
</feature>
<keyword evidence="4" id="KW-1185">Reference proteome</keyword>
<evidence type="ECO:0000259" key="2">
    <source>
        <dbReference type="Pfam" id="PF12868"/>
    </source>
</evidence>
<feature type="compositionally biased region" description="Gly residues" evidence="1">
    <location>
        <begin position="970"/>
        <end position="989"/>
    </location>
</feature>
<feature type="compositionally biased region" description="Basic residues" evidence="1">
    <location>
        <begin position="536"/>
        <end position="559"/>
    </location>
</feature>
<evidence type="ECO:0000256" key="1">
    <source>
        <dbReference type="SAM" id="MobiDB-lite"/>
    </source>
</evidence>
<feature type="compositionally biased region" description="Basic and acidic residues" evidence="1">
    <location>
        <begin position="786"/>
        <end position="802"/>
    </location>
</feature>
<feature type="compositionally biased region" description="Basic residues" evidence="1">
    <location>
        <begin position="70"/>
        <end position="79"/>
    </location>
</feature>
<feature type="compositionally biased region" description="Basic and acidic residues" evidence="1">
    <location>
        <begin position="872"/>
        <end position="892"/>
    </location>
</feature>
<feature type="compositionally biased region" description="Low complexity" evidence="1">
    <location>
        <begin position="315"/>
        <end position="330"/>
    </location>
</feature>
<feature type="compositionally biased region" description="Basic and acidic residues" evidence="1">
    <location>
        <begin position="289"/>
        <end position="301"/>
    </location>
</feature>
<comment type="caution">
    <text evidence="3">The sequence shown here is derived from an EMBL/GenBank/DDBJ whole genome shotgun (WGS) entry which is preliminary data.</text>
</comment>
<feature type="compositionally biased region" description="Basic residues" evidence="1">
    <location>
        <begin position="990"/>
        <end position="1000"/>
    </location>
</feature>
<protein>
    <recommendedName>
        <fullName evidence="2">DUF3824 domain-containing protein</fullName>
    </recommendedName>
</protein>
<name>A0A0F4GXD0_9PEZI</name>
<feature type="compositionally biased region" description="Basic and acidic residues" evidence="1">
    <location>
        <begin position="437"/>
        <end position="457"/>
    </location>
</feature>
<feature type="compositionally biased region" description="Low complexity" evidence="1">
    <location>
        <begin position="364"/>
        <end position="375"/>
    </location>
</feature>
<feature type="compositionally biased region" description="Basic residues" evidence="1">
    <location>
        <begin position="390"/>
        <end position="406"/>
    </location>
</feature>
<feature type="region of interest" description="Disordered" evidence="1">
    <location>
        <begin position="54"/>
        <end position="145"/>
    </location>
</feature>
<feature type="compositionally biased region" description="Basic residues" evidence="1">
    <location>
        <begin position="893"/>
        <end position="904"/>
    </location>
</feature>